<dbReference type="AlphaFoldDB" id="A0A9D1CPD1"/>
<reference evidence="2" key="2">
    <citation type="journal article" date="2021" name="PeerJ">
        <title>Extensive microbial diversity within the chicken gut microbiome revealed by metagenomics and culture.</title>
        <authorList>
            <person name="Gilroy R."/>
            <person name="Ravi A."/>
            <person name="Getino M."/>
            <person name="Pursley I."/>
            <person name="Horton D.L."/>
            <person name="Alikhan N.F."/>
            <person name="Baker D."/>
            <person name="Gharbi K."/>
            <person name="Hall N."/>
            <person name="Watson M."/>
            <person name="Adriaenssens E.M."/>
            <person name="Foster-Nyarko E."/>
            <person name="Jarju S."/>
            <person name="Secka A."/>
            <person name="Antonio M."/>
            <person name="Oren A."/>
            <person name="Chaudhuri R.R."/>
            <person name="La Ragione R."/>
            <person name="Hildebrand F."/>
            <person name="Pallen M.J."/>
        </authorList>
    </citation>
    <scope>NUCLEOTIDE SEQUENCE</scope>
    <source>
        <strain evidence="2">ChiSjej2B20-13462</strain>
    </source>
</reference>
<name>A0A9D1CPD1_9FIRM</name>
<evidence type="ECO:0000313" key="3">
    <source>
        <dbReference type="Proteomes" id="UP000886874"/>
    </source>
</evidence>
<dbReference type="Proteomes" id="UP000886874">
    <property type="component" value="Unassembled WGS sequence"/>
</dbReference>
<keyword evidence="1" id="KW-0472">Membrane</keyword>
<proteinExistence type="predicted"/>
<organism evidence="2 3">
    <name type="scientific">Candidatus Avoscillospira stercorigallinarum</name>
    <dbReference type="NCBI Taxonomy" id="2840708"/>
    <lineage>
        <taxon>Bacteria</taxon>
        <taxon>Bacillati</taxon>
        <taxon>Bacillota</taxon>
        <taxon>Clostridia</taxon>
        <taxon>Eubacteriales</taxon>
        <taxon>Oscillospiraceae</taxon>
        <taxon>Oscillospiraceae incertae sedis</taxon>
        <taxon>Candidatus Avoscillospira</taxon>
    </lineage>
</organism>
<evidence type="ECO:0000256" key="1">
    <source>
        <dbReference type="SAM" id="Phobius"/>
    </source>
</evidence>
<keyword evidence="1" id="KW-0812">Transmembrane</keyword>
<dbReference type="EMBL" id="DVFN01000125">
    <property type="protein sequence ID" value="HIQ70415.1"/>
    <property type="molecule type" value="Genomic_DNA"/>
</dbReference>
<evidence type="ECO:0000313" key="2">
    <source>
        <dbReference type="EMBL" id="HIQ70415.1"/>
    </source>
</evidence>
<comment type="caution">
    <text evidence="2">The sequence shown here is derived from an EMBL/GenBank/DDBJ whole genome shotgun (WGS) entry which is preliminary data.</text>
</comment>
<feature type="transmembrane region" description="Helical" evidence="1">
    <location>
        <begin position="26"/>
        <end position="46"/>
    </location>
</feature>
<keyword evidence="1" id="KW-1133">Transmembrane helix</keyword>
<sequence length="402" mass="44442">MAKHSDRRPGYPKIWKIEISDRHRTLRLVLAVVFLAIGIAAIVYGVQSLVATEPGWQLVEPEIDGPSYAGDIQFHYDFSDLGGGATAAYRSLRALYSETMAQVFLALEDQGEGTLAYLNAHPGETVTLDPFLYDALTQAVEAGDRHIFLGPVYEEYDRVFLAESDAEAARYDPTLDETQRAYAAQAAAYAADPAQISLELLGDHQARLILSEACQSFSEENGIVDWVDFGWMRYAFVVDYLADTLREAGWTHGYLASYDGFTRNLDDRGMAYSLNLFDRQGSSVEIPAVLEYDTPMSLVFLRDYPLSDQDSWHYRAYETGGITSAMADPADGQCKSAVPNLVSYSETLGCAEILLTVAPLYVADSWDQAALEALTARGIDSIWPENGVLTCTDPNAVIRERE</sequence>
<reference evidence="2" key="1">
    <citation type="submission" date="2020-10" db="EMBL/GenBank/DDBJ databases">
        <authorList>
            <person name="Gilroy R."/>
        </authorList>
    </citation>
    <scope>NUCLEOTIDE SEQUENCE</scope>
    <source>
        <strain evidence="2">ChiSjej2B20-13462</strain>
    </source>
</reference>
<gene>
    <name evidence="2" type="ORF">IAA67_08810</name>
</gene>
<protein>
    <submittedName>
        <fullName evidence="2">Uncharacterized protein</fullName>
    </submittedName>
</protein>
<accession>A0A9D1CPD1</accession>